<evidence type="ECO:0000256" key="2">
    <source>
        <dbReference type="ARBA" id="ARBA00022448"/>
    </source>
</evidence>
<dbReference type="Pfam" id="PF03600">
    <property type="entry name" value="CitMHS"/>
    <property type="match status" value="1"/>
</dbReference>
<dbReference type="GO" id="GO:0016020">
    <property type="term" value="C:membrane"/>
    <property type="evidence" value="ECO:0007669"/>
    <property type="project" value="UniProtKB-SubCell"/>
</dbReference>
<feature type="transmembrane region" description="Helical" evidence="6">
    <location>
        <begin position="6"/>
        <end position="24"/>
    </location>
</feature>
<accession>K1RQF2</accession>
<evidence type="ECO:0000256" key="6">
    <source>
        <dbReference type="SAM" id="Phobius"/>
    </source>
</evidence>
<dbReference type="InterPro" id="IPR004680">
    <property type="entry name" value="Cit_transptr-like_dom"/>
</dbReference>
<dbReference type="AlphaFoldDB" id="K1RQF2"/>
<proteinExistence type="predicted"/>
<keyword evidence="3 6" id="KW-0812">Transmembrane</keyword>
<evidence type="ECO:0000256" key="3">
    <source>
        <dbReference type="ARBA" id="ARBA00022692"/>
    </source>
</evidence>
<comment type="caution">
    <text evidence="8">The sequence shown here is derived from an EMBL/GenBank/DDBJ whole genome shotgun (WGS) entry which is preliminary data.</text>
</comment>
<feature type="non-terminal residue" evidence="8">
    <location>
        <position position="198"/>
    </location>
</feature>
<reference evidence="8" key="1">
    <citation type="journal article" date="2013" name="Environ. Microbiol.">
        <title>Microbiota from the distal guts of lean and obese adolescents exhibit partial functional redundancy besides clear differences in community structure.</title>
        <authorList>
            <person name="Ferrer M."/>
            <person name="Ruiz A."/>
            <person name="Lanza F."/>
            <person name="Haange S.B."/>
            <person name="Oberbach A."/>
            <person name="Till H."/>
            <person name="Bargiela R."/>
            <person name="Campoy C."/>
            <person name="Segura M.T."/>
            <person name="Richter M."/>
            <person name="von Bergen M."/>
            <person name="Seifert J."/>
            <person name="Suarez A."/>
        </authorList>
    </citation>
    <scope>NUCLEOTIDE SEQUENCE</scope>
</reference>
<evidence type="ECO:0000256" key="5">
    <source>
        <dbReference type="ARBA" id="ARBA00023136"/>
    </source>
</evidence>
<sequence length="198" mass="21460">MVITNDVSLLTFVPFTFVVVNSLDAAVRDKLLLPIVCMQTIAANLGSMLTPLGNPQNLYLYGKSGMDMGSFVLLMLPYSILSLALLALWAVGLCRRGAKISMAHSAAAASPNKALLSLYSILFVLCLLVVLRVLPYGIAFAAVLACVLLADRNTLCRVDYSLILTFVALFIFIGNLGLARRRRAAIRQTRMCSKSSRA</sequence>
<keyword evidence="5 6" id="KW-0472">Membrane</keyword>
<evidence type="ECO:0000256" key="4">
    <source>
        <dbReference type="ARBA" id="ARBA00022989"/>
    </source>
</evidence>
<evidence type="ECO:0000256" key="1">
    <source>
        <dbReference type="ARBA" id="ARBA00004141"/>
    </source>
</evidence>
<keyword evidence="4 6" id="KW-1133">Transmembrane helix</keyword>
<feature type="domain" description="Citrate transporter-like" evidence="7">
    <location>
        <begin position="1"/>
        <end position="174"/>
    </location>
</feature>
<feature type="transmembrane region" description="Helical" evidence="6">
    <location>
        <begin position="160"/>
        <end position="178"/>
    </location>
</feature>
<dbReference type="PANTHER" id="PTHR43568">
    <property type="entry name" value="P PROTEIN"/>
    <property type="match status" value="1"/>
</dbReference>
<keyword evidence="2" id="KW-0813">Transport</keyword>
<feature type="transmembrane region" description="Helical" evidence="6">
    <location>
        <begin position="70"/>
        <end position="94"/>
    </location>
</feature>
<dbReference type="GO" id="GO:0055085">
    <property type="term" value="P:transmembrane transport"/>
    <property type="evidence" value="ECO:0007669"/>
    <property type="project" value="InterPro"/>
</dbReference>
<feature type="transmembrane region" description="Helical" evidence="6">
    <location>
        <begin position="115"/>
        <end position="148"/>
    </location>
</feature>
<organism evidence="8">
    <name type="scientific">human gut metagenome</name>
    <dbReference type="NCBI Taxonomy" id="408170"/>
    <lineage>
        <taxon>unclassified sequences</taxon>
        <taxon>metagenomes</taxon>
        <taxon>organismal metagenomes</taxon>
    </lineage>
</organism>
<dbReference type="EMBL" id="AJWY01013271">
    <property type="protein sequence ID" value="EKC47583.1"/>
    <property type="molecule type" value="Genomic_DNA"/>
</dbReference>
<dbReference type="PANTHER" id="PTHR43568:SF1">
    <property type="entry name" value="P PROTEIN"/>
    <property type="match status" value="1"/>
</dbReference>
<dbReference type="InterPro" id="IPR051475">
    <property type="entry name" value="Diverse_Ion_Transporter"/>
</dbReference>
<protein>
    <submittedName>
        <fullName evidence="8">Transporter, YbiR family</fullName>
    </submittedName>
</protein>
<evidence type="ECO:0000259" key="7">
    <source>
        <dbReference type="Pfam" id="PF03600"/>
    </source>
</evidence>
<evidence type="ECO:0000313" key="8">
    <source>
        <dbReference type="EMBL" id="EKC47583.1"/>
    </source>
</evidence>
<gene>
    <name evidence="8" type="ORF">LEA_19311</name>
</gene>
<comment type="subcellular location">
    <subcellularLocation>
        <location evidence="1">Membrane</location>
        <topology evidence="1">Multi-pass membrane protein</topology>
    </subcellularLocation>
</comment>
<name>K1RQF2_9ZZZZ</name>